<feature type="binding site" evidence="11">
    <location>
        <position position="326"/>
    </location>
    <ligand>
        <name>Zn(2+)</name>
        <dbReference type="ChEBI" id="CHEBI:29105"/>
        <note>catalytic</note>
    </ligand>
</feature>
<dbReference type="FunFam" id="1.25.40.320:FF:000001">
    <property type="entry name" value="Leukotriene A(4) hydrolase"/>
    <property type="match status" value="1"/>
</dbReference>
<dbReference type="InterPro" id="IPR001930">
    <property type="entry name" value="Peptidase_M1"/>
</dbReference>
<dbReference type="GO" id="GO:0005829">
    <property type="term" value="C:cytosol"/>
    <property type="evidence" value="ECO:0007669"/>
    <property type="project" value="TreeGrafter"/>
</dbReference>
<evidence type="ECO:0000256" key="11">
    <source>
        <dbReference type="PIRSR" id="PIRSR634015-3"/>
    </source>
</evidence>
<evidence type="ECO:0000256" key="6">
    <source>
        <dbReference type="ARBA" id="ARBA00022801"/>
    </source>
</evidence>
<keyword evidence="4" id="KW-0645">Protease</keyword>
<feature type="binding site" evidence="11">
    <location>
        <position position="307"/>
    </location>
    <ligand>
        <name>Zn(2+)</name>
        <dbReference type="ChEBI" id="CHEBI:29105"/>
        <note>catalytic</note>
    </ligand>
</feature>
<dbReference type="Gene3D" id="1.10.390.10">
    <property type="entry name" value="Neutral Protease Domain 2"/>
    <property type="match status" value="1"/>
</dbReference>
<dbReference type="InterPro" id="IPR016024">
    <property type="entry name" value="ARM-type_fold"/>
</dbReference>
<dbReference type="FunFam" id="3.30.2010.30:FF:000001">
    <property type="entry name" value="Leukotriene A(4) hydrolase"/>
    <property type="match status" value="1"/>
</dbReference>
<keyword evidence="14" id="KW-1185">Reference proteome</keyword>
<dbReference type="PRINTS" id="PR00756">
    <property type="entry name" value="ALADIPTASE"/>
</dbReference>
<dbReference type="GO" id="GO:0004301">
    <property type="term" value="F:epoxide hydrolase activity"/>
    <property type="evidence" value="ECO:0007669"/>
    <property type="project" value="TreeGrafter"/>
</dbReference>
<accession>A0A8H3TYM7</accession>
<evidence type="ECO:0000313" key="14">
    <source>
        <dbReference type="Proteomes" id="UP000620104"/>
    </source>
</evidence>
<dbReference type="PANTHER" id="PTHR45726:SF3">
    <property type="entry name" value="LEUKOTRIENE A-4 HYDROLASE"/>
    <property type="match status" value="1"/>
</dbReference>
<comment type="similarity">
    <text evidence="2">Belongs to the peptidase M1 family.</text>
</comment>
<organism evidence="13 14">
    <name type="scientific">Naganishia liquefaciens</name>
    <dbReference type="NCBI Taxonomy" id="104408"/>
    <lineage>
        <taxon>Eukaryota</taxon>
        <taxon>Fungi</taxon>
        <taxon>Dikarya</taxon>
        <taxon>Basidiomycota</taxon>
        <taxon>Agaricomycotina</taxon>
        <taxon>Tremellomycetes</taxon>
        <taxon>Filobasidiales</taxon>
        <taxon>Filobasidiaceae</taxon>
        <taxon>Naganishia</taxon>
    </lineage>
</organism>
<dbReference type="SMART" id="SM01263">
    <property type="entry name" value="Leuk-A4-hydro_C"/>
    <property type="match status" value="1"/>
</dbReference>
<dbReference type="InterPro" id="IPR038502">
    <property type="entry name" value="M1_LTA-4_hydro/amino_C_sf"/>
</dbReference>
<dbReference type="SUPFAM" id="SSF55486">
    <property type="entry name" value="Metalloproteases ('zincins'), catalytic domain"/>
    <property type="match status" value="1"/>
</dbReference>
<dbReference type="InterPro" id="IPR014782">
    <property type="entry name" value="Peptidase_M1_dom"/>
</dbReference>
<evidence type="ECO:0000256" key="8">
    <source>
        <dbReference type="ARBA" id="ARBA00023049"/>
    </source>
</evidence>
<dbReference type="InterPro" id="IPR015211">
    <property type="entry name" value="Peptidase_M1_C"/>
</dbReference>
<evidence type="ECO:0000256" key="1">
    <source>
        <dbReference type="ARBA" id="ARBA00004496"/>
    </source>
</evidence>
<evidence type="ECO:0000256" key="2">
    <source>
        <dbReference type="ARBA" id="ARBA00010136"/>
    </source>
</evidence>
<feature type="domain" description="Peptidase M1 leukotriene A4 hydrolase/aminopeptidase C-terminal" evidence="12">
    <location>
        <begin position="477"/>
        <end position="620"/>
    </location>
</feature>
<proteinExistence type="inferred from homology"/>
<dbReference type="GO" id="GO:0006508">
    <property type="term" value="P:proteolysis"/>
    <property type="evidence" value="ECO:0007669"/>
    <property type="project" value="UniProtKB-KW"/>
</dbReference>
<dbReference type="InterPro" id="IPR034015">
    <property type="entry name" value="M1_LTA4H"/>
</dbReference>
<comment type="subcellular location">
    <subcellularLocation>
        <location evidence="1">Cytoplasm</location>
    </subcellularLocation>
</comment>
<keyword evidence="3" id="KW-0963">Cytoplasm</keyword>
<feature type="binding site" evidence="10">
    <location>
        <begin position="578"/>
        <end position="580"/>
    </location>
    <ligand>
        <name>a peptide</name>
        <dbReference type="ChEBI" id="CHEBI:60466"/>
    </ligand>
</feature>
<dbReference type="FunFam" id="1.10.390.10:FF:000003">
    <property type="entry name" value="Leukotriene A(4) hydrolase"/>
    <property type="match status" value="1"/>
</dbReference>
<dbReference type="SUPFAM" id="SSF63737">
    <property type="entry name" value="Leukotriene A4 hydrolase N-terminal domain"/>
    <property type="match status" value="1"/>
</dbReference>
<protein>
    <recommendedName>
        <fullName evidence="12">Peptidase M1 leukotriene A4 hydrolase/aminopeptidase C-terminal domain-containing protein</fullName>
    </recommendedName>
</protein>
<evidence type="ECO:0000256" key="5">
    <source>
        <dbReference type="ARBA" id="ARBA00022723"/>
    </source>
</evidence>
<dbReference type="SUPFAM" id="SSF48371">
    <property type="entry name" value="ARM repeat"/>
    <property type="match status" value="1"/>
</dbReference>
<dbReference type="Pfam" id="PF17900">
    <property type="entry name" value="Peptidase_M1_N"/>
    <property type="match status" value="1"/>
</dbReference>
<evidence type="ECO:0000256" key="4">
    <source>
        <dbReference type="ARBA" id="ARBA00022670"/>
    </source>
</evidence>
<feature type="binding site" evidence="10">
    <location>
        <begin position="274"/>
        <end position="279"/>
    </location>
    <ligand>
        <name>a peptide</name>
        <dbReference type="ChEBI" id="CHEBI:60466"/>
    </ligand>
</feature>
<dbReference type="InterPro" id="IPR045357">
    <property type="entry name" value="Aminopeptidase_N-like_N"/>
</dbReference>
<name>A0A8H3TYM7_9TREE</name>
<keyword evidence="8" id="KW-0482">Metalloprotease</keyword>
<evidence type="ECO:0000256" key="3">
    <source>
        <dbReference type="ARBA" id="ARBA00022490"/>
    </source>
</evidence>
<sequence length="623" mass="70381">MTTDQATLANYRDVRVTHTHLQWQINWAEQLIAGWATLSVRPQTASAAAAVDKVVLDTSFLDIQHVDVDGKQVKWEKAERIEAMGEALTVRLDEPMTDEFKITIKYSTTKNCTALGWLTKEQTKGGKHPYLYSQSQAIHARSLLPCQDTPSIKSTYSASVKSTLPVLLSALRISPPASDPLPTSGQEIEYTYDQPVPIPSYLIAIASGNLAYRAFPPVPGRKWTAGVWTEPEAMEEAYWEFSEDIGRYIATAEDLTTPYEWGVYDTLVLPPSFPYGGMENTCLTFVTPVLIAHDRSLTDVCAHEIAHSWTGNLIGCASWNHFWLNEGWTTYLERMILNDMHGPAERDLSYIIGRKQLRAALAEMPPKYQKLVIDYERYADPDDGFSTVPYDKGSNFLLHIERTVGGLDVFRPYIKAYIQKFAGNVVTTDEWRAHLYDFFSKAENGEALVKKLDEIKWDEWLHGSGSDLPVDIKYDETLAQQCYDLANRWKAASEKDEYSSFSPEDIKDMSASQKIVFLESLKSEKKPLPVSTLKALDKVYNLDASTNGEIRLRWYGLALPAGTEYAKSAAAWVIDQGRMKMCRTVYRLLYAVAPELARDTFKAHAAFYHPIARKMIAKDLKLE</sequence>
<keyword evidence="5 11" id="KW-0479">Metal-binding</keyword>
<dbReference type="Proteomes" id="UP000620104">
    <property type="component" value="Unassembled WGS sequence"/>
</dbReference>
<comment type="cofactor">
    <cofactor evidence="11">
        <name>Zn(2+)</name>
        <dbReference type="ChEBI" id="CHEBI:29105"/>
    </cofactor>
    <text evidence="11">Binds 1 zinc ion per subunit.</text>
</comment>
<gene>
    <name evidence="13" type="ORF">NliqN6_5667</name>
</gene>
<dbReference type="InterPro" id="IPR027268">
    <property type="entry name" value="Peptidase_M4/M1_CTD_sf"/>
</dbReference>
<dbReference type="Pfam" id="PF09127">
    <property type="entry name" value="Leuk-A4-hydro_C"/>
    <property type="match status" value="1"/>
</dbReference>
<feature type="active site" description="Proton donor" evidence="9">
    <location>
        <position position="390"/>
    </location>
</feature>
<dbReference type="FunFam" id="2.60.40.1730:FF:000004">
    <property type="entry name" value="Leukotriene A(4) hydrolase"/>
    <property type="match status" value="1"/>
</dbReference>
<dbReference type="AlphaFoldDB" id="A0A8H3TYM7"/>
<evidence type="ECO:0000313" key="13">
    <source>
        <dbReference type="EMBL" id="GHJ89265.1"/>
    </source>
</evidence>
<dbReference type="Gene3D" id="3.30.2010.30">
    <property type="match status" value="1"/>
</dbReference>
<dbReference type="CDD" id="cd09599">
    <property type="entry name" value="M1_LTA4H"/>
    <property type="match status" value="1"/>
</dbReference>
<dbReference type="Pfam" id="PF01433">
    <property type="entry name" value="Peptidase_M1"/>
    <property type="match status" value="1"/>
</dbReference>
<dbReference type="Gene3D" id="1.25.40.320">
    <property type="entry name" value="Peptidase M1, leukotriene A4 hydrolase/aminopeptidase C-terminal domain"/>
    <property type="match status" value="1"/>
</dbReference>
<keyword evidence="7 11" id="KW-0862">Zinc</keyword>
<dbReference type="EMBL" id="BLZA01000040">
    <property type="protein sequence ID" value="GHJ89265.1"/>
    <property type="molecule type" value="Genomic_DNA"/>
</dbReference>
<evidence type="ECO:0000256" key="10">
    <source>
        <dbReference type="PIRSR" id="PIRSR634015-2"/>
    </source>
</evidence>
<feature type="active site" description="Proton acceptor" evidence="9">
    <location>
        <position position="304"/>
    </location>
</feature>
<dbReference type="InterPro" id="IPR042097">
    <property type="entry name" value="Aminopeptidase_N-like_N_sf"/>
</dbReference>
<evidence type="ECO:0000256" key="9">
    <source>
        <dbReference type="PIRSR" id="PIRSR634015-1"/>
    </source>
</evidence>
<dbReference type="GO" id="GO:0070006">
    <property type="term" value="F:metalloaminopeptidase activity"/>
    <property type="evidence" value="ECO:0007669"/>
    <property type="project" value="UniProtKB-ARBA"/>
</dbReference>
<dbReference type="OrthoDB" id="79562at2759"/>
<dbReference type="GO" id="GO:0008270">
    <property type="term" value="F:zinc ion binding"/>
    <property type="evidence" value="ECO:0007669"/>
    <property type="project" value="InterPro"/>
</dbReference>
<dbReference type="Gene3D" id="2.60.40.1730">
    <property type="entry name" value="tricorn interacting facor f3 domain"/>
    <property type="match status" value="1"/>
</dbReference>
<comment type="caution">
    <text evidence="13">The sequence shown here is derived from an EMBL/GenBank/DDBJ whole genome shotgun (WGS) entry which is preliminary data.</text>
</comment>
<reference evidence="13" key="1">
    <citation type="submission" date="2020-07" db="EMBL/GenBank/DDBJ databases">
        <title>Draft Genome Sequence of a Deep-Sea Yeast, Naganishia (Cryptococcus) liquefaciens strain N6.</title>
        <authorList>
            <person name="Han Y.W."/>
            <person name="Kajitani R."/>
            <person name="Morimoto H."/>
            <person name="Parhat M."/>
            <person name="Tsubouchi H."/>
            <person name="Bakenova O."/>
            <person name="Ogata M."/>
            <person name="Argunhan B."/>
            <person name="Aoki R."/>
            <person name="Kajiwara S."/>
            <person name="Itoh T."/>
            <person name="Iwasaki H."/>
        </authorList>
    </citation>
    <scope>NUCLEOTIDE SEQUENCE</scope>
    <source>
        <strain evidence="13">N6</strain>
    </source>
</reference>
<keyword evidence="6" id="KW-0378">Hydrolase</keyword>
<dbReference type="PANTHER" id="PTHR45726">
    <property type="entry name" value="LEUKOTRIENE A-4 HYDROLASE"/>
    <property type="match status" value="1"/>
</dbReference>
<evidence type="ECO:0000256" key="7">
    <source>
        <dbReference type="ARBA" id="ARBA00022833"/>
    </source>
</evidence>
<feature type="binding site" evidence="11">
    <location>
        <position position="303"/>
    </location>
    <ligand>
        <name>Zn(2+)</name>
        <dbReference type="ChEBI" id="CHEBI:29105"/>
        <note>catalytic</note>
    </ligand>
</feature>
<feature type="binding site" evidence="10">
    <location>
        <begin position="134"/>
        <end position="136"/>
    </location>
    <ligand>
        <name>a peptide</name>
        <dbReference type="ChEBI" id="CHEBI:60466"/>
    </ligand>
</feature>
<dbReference type="InterPro" id="IPR049980">
    <property type="entry name" value="LTA4H_cat"/>
</dbReference>
<evidence type="ECO:0000259" key="12">
    <source>
        <dbReference type="SMART" id="SM01263"/>
    </source>
</evidence>